<accession>A0AAU7PSB4</accession>
<dbReference type="PANTHER" id="PTHR38462">
    <property type="entry name" value="EXONUCLEASE-LIKE PROTEIN"/>
    <property type="match status" value="1"/>
</dbReference>
<name>A0AAU7PSB4_9FIRM</name>
<dbReference type="InterPro" id="IPR036397">
    <property type="entry name" value="RNaseH_sf"/>
</dbReference>
<proteinExistence type="predicted"/>
<gene>
    <name evidence="2" type="ORF">ABFV83_05720</name>
</gene>
<feature type="domain" description="YprB ribonuclease H-like" evidence="1">
    <location>
        <begin position="37"/>
        <end position="200"/>
    </location>
</feature>
<dbReference type="SUPFAM" id="SSF53098">
    <property type="entry name" value="Ribonuclease H-like"/>
    <property type="match status" value="1"/>
</dbReference>
<dbReference type="PANTHER" id="PTHR38462:SF1">
    <property type="entry name" value="YPRB RIBONUCLEASE H-LIKE DOMAIN-CONTAINING PROTEIN"/>
    <property type="match status" value="1"/>
</dbReference>
<dbReference type="AlphaFoldDB" id="A0AAU7PSB4"/>
<protein>
    <submittedName>
        <fullName evidence="2">Ribonuclease H-like domain-containing protein</fullName>
    </submittedName>
</protein>
<dbReference type="Gene3D" id="3.30.420.10">
    <property type="entry name" value="Ribonuclease H-like superfamily/Ribonuclease H"/>
    <property type="match status" value="1"/>
</dbReference>
<evidence type="ECO:0000259" key="1">
    <source>
        <dbReference type="Pfam" id="PF13482"/>
    </source>
</evidence>
<dbReference type="Pfam" id="PF13482">
    <property type="entry name" value="RNase_H_2"/>
    <property type="match status" value="1"/>
</dbReference>
<reference evidence="2" key="1">
    <citation type="submission" date="2024-06" db="EMBL/GenBank/DDBJ databases">
        <title>Lacrimispora cavernae sp. nov., a novel anaerobe isolated from bat guano pile inside a cave.</title>
        <authorList>
            <person name="Miller S.L."/>
            <person name="Lu N."/>
            <person name="King J."/>
            <person name="Sankaranarayanan K."/>
            <person name="Lawson P.A."/>
        </authorList>
    </citation>
    <scope>NUCLEOTIDE SEQUENCE</scope>
    <source>
        <strain evidence="2">BS-2</strain>
    </source>
</reference>
<evidence type="ECO:0000313" key="2">
    <source>
        <dbReference type="EMBL" id="XBS55295.1"/>
    </source>
</evidence>
<dbReference type="InterPro" id="IPR038720">
    <property type="entry name" value="YprB_RNase_H-like_dom"/>
</dbReference>
<sequence length="375" mass="44207">MDSTKERAEAFVITLQKTIAFHETYPFDRIGRKEDLLFFDIETTGFSGTYSTLYLIGCVYYKNSCWNLVQWFADTLDSEKELLETFFKFLENFTTVIHFNGDGFDIPYLLKRCLAHGMPYDFSGVKSLDIYKKIRPYRGLLGLPSMKQKAIEEFLKVERKDLYSGGQLIEVYRDYLISHDKFLFDLLILHNEDDLKGMPLILPILNYPDFLEHSFLLEHQEILCQKDIFGREFPSLRLTCKNGFAIPVGFSKSNSLISMEAEGEYLTTTIDLYEGELKFFYPDYKNYYYLIYEDKAIHKSVAEYVDKEARTKATAKTCYTRRAGCYLPQFSPLWTPCLQMEFKDKITYVPYEPDFFEDGEKLRLYIRHLFDTMCR</sequence>
<dbReference type="EMBL" id="CP157940">
    <property type="protein sequence ID" value="XBS55295.1"/>
    <property type="molecule type" value="Genomic_DNA"/>
</dbReference>
<dbReference type="InterPro" id="IPR012337">
    <property type="entry name" value="RNaseH-like_sf"/>
</dbReference>
<dbReference type="RefSeq" id="WP_349947971.1">
    <property type="nucleotide sequence ID" value="NZ_CP157940.1"/>
</dbReference>
<organism evidence="2">
    <name type="scientific">Lacrimispora sp. BS-2</name>
    <dbReference type="NCBI Taxonomy" id="3151850"/>
    <lineage>
        <taxon>Bacteria</taxon>
        <taxon>Bacillati</taxon>
        <taxon>Bacillota</taxon>
        <taxon>Clostridia</taxon>
        <taxon>Lachnospirales</taxon>
        <taxon>Lachnospiraceae</taxon>
        <taxon>Lacrimispora</taxon>
    </lineage>
</organism>
<dbReference type="GO" id="GO:0003676">
    <property type="term" value="F:nucleic acid binding"/>
    <property type="evidence" value="ECO:0007669"/>
    <property type="project" value="InterPro"/>
</dbReference>